<keyword evidence="1" id="KW-0511">Multifunctional enzyme</keyword>
<dbReference type="PANTHER" id="PTHR37984:SF5">
    <property type="entry name" value="PROTEIN NYNRIN-LIKE"/>
    <property type="match status" value="1"/>
</dbReference>
<dbReference type="SUPFAM" id="SSF56672">
    <property type="entry name" value="DNA/RNA polymerases"/>
    <property type="match status" value="1"/>
</dbReference>
<feature type="compositionally biased region" description="Acidic residues" evidence="3">
    <location>
        <begin position="112"/>
        <end position="123"/>
    </location>
</feature>
<name>A0A699GK55_TANCI</name>
<sequence length="1108" mass="123608">MFDASSAVTYTSVYTDSKPWRYYEEESAEAGSPGVIVYGYDGLPMQPVAPPSPDYVSGPEHLPSPDYAPLEDQPLPADASPTAASPGYVAVSDLDEDPKEDLEDDHANYPADEGDEDDEEEEEHLASADSSAVPMVDPVLPAGDTEALEADDPTPTPESPHIIILLSQTRLRRAQKSVRLEPSISASMEACIARHATLLSPPLPIPSPPLTLPLPLTTSPTNTGAPLGYRATGIRIRALLLSTSRSTDILEADVPPQKWPCLTTPTLGFEVRESSAASAARQLGPIECGLRRYRVEQAGYGITDTWDGIVDTLMEIASTTLEGVDQRVTELDTTVRQRTDEFEIRFEEAQDDQDFLRARVNTLFRDRPDHHRTYMLLDREEIYAREAWAGSEDRNATIAAYVRTLKAHVAALIALHHCRLRTFVYLLAIIVWHVKYCGSSPASIVLGLYFSFYLIVLNMLKSGRSCMVIDKIAPKKRTTRATPATITTPTTTVTDVQLQALIDRGVVAALAERDADRSRNGDNNNDSGTGGRMQMTTLRKCTYTDFLKCHPMSFQGTKGVVGLTRWLEKMEFVFQISNCTIACLVKFASCTLQGCSLTWWNSHMRAVGQDVSYVMPWVALKRIITDKYCPRGEIQKLESEYWNLKNVPEESAKVERYIISLPDMIHGSVKASKPQLMQEGIEFATEMMDKKMLTHAERDKKPYGGTKPLCPKCNYHHDGPCAPRCTNGKKIGHLACDCKSRPAATNNNNNTTNNNNQRVQGANARGNRAVNKNDVARTYAVGTIKTNLNSNIVMGTFLLNNHYSLILFDTGADRSFISTAFSSLIDIIPTTLDHGYDVELADGAEDKMKEKRLEDVPIVQDFFEVFPRTCRSKQEDEEHLKLILELLKKEQLYAKFSRRFIEGFSKISKLMTKLTQKKVNFDWGDKQETSYQIIKQKLCSAPIMALPEGSEDFVVYCDASIKGLGAVLMQREKKCRSPVCWAEVGDAQLTGPELIHETTEKIVQIKQRIQAARDRLKSYADVRCKPLEFQVGNRVMLKRLWIVKSSGQSKVVYPSSNFDGTPGEVLSSHGNEKISFRRSIRNSSQQTHPQQMPHLEPYEHGSVNGGRL</sequence>
<dbReference type="InterPro" id="IPR043502">
    <property type="entry name" value="DNA/RNA_pol_sf"/>
</dbReference>
<dbReference type="Gene3D" id="3.30.70.270">
    <property type="match status" value="1"/>
</dbReference>
<keyword evidence="2" id="KW-0175">Coiled coil</keyword>
<dbReference type="GO" id="GO:0003824">
    <property type="term" value="F:catalytic activity"/>
    <property type="evidence" value="ECO:0007669"/>
    <property type="project" value="UniProtKB-KW"/>
</dbReference>
<feature type="compositionally biased region" description="Polar residues" evidence="3">
    <location>
        <begin position="1081"/>
        <end position="1090"/>
    </location>
</feature>
<dbReference type="EMBL" id="BKCJ010000090">
    <property type="protein sequence ID" value="GEU29672.1"/>
    <property type="molecule type" value="Genomic_DNA"/>
</dbReference>
<feature type="region of interest" description="Disordered" evidence="3">
    <location>
        <begin position="1080"/>
        <end position="1108"/>
    </location>
</feature>
<dbReference type="AlphaFoldDB" id="A0A699GK55"/>
<feature type="region of interest" description="Disordered" evidence="3">
    <location>
        <begin position="49"/>
        <end position="138"/>
    </location>
</feature>
<dbReference type="InterPro" id="IPR041577">
    <property type="entry name" value="RT_RNaseH_2"/>
</dbReference>
<proteinExistence type="predicted"/>
<protein>
    <recommendedName>
        <fullName evidence="4">Reverse transcriptase/retrotransposon-derived protein RNase H-like domain-containing protein</fullName>
    </recommendedName>
</protein>
<evidence type="ECO:0000256" key="1">
    <source>
        <dbReference type="ARBA" id="ARBA00023268"/>
    </source>
</evidence>
<dbReference type="InterPro" id="IPR050951">
    <property type="entry name" value="Retrovirus_Pol_polyprotein"/>
</dbReference>
<reference evidence="5" key="1">
    <citation type="journal article" date="2019" name="Sci. Rep.">
        <title>Draft genome of Tanacetum cinerariifolium, the natural source of mosquito coil.</title>
        <authorList>
            <person name="Yamashiro T."/>
            <person name="Shiraishi A."/>
            <person name="Satake H."/>
            <person name="Nakayama K."/>
        </authorList>
    </citation>
    <scope>NUCLEOTIDE SEQUENCE</scope>
</reference>
<gene>
    <name evidence="5" type="ORF">Tci_001650</name>
</gene>
<organism evidence="5">
    <name type="scientific">Tanacetum cinerariifolium</name>
    <name type="common">Dalmatian daisy</name>
    <name type="synonym">Chrysanthemum cinerariifolium</name>
    <dbReference type="NCBI Taxonomy" id="118510"/>
    <lineage>
        <taxon>Eukaryota</taxon>
        <taxon>Viridiplantae</taxon>
        <taxon>Streptophyta</taxon>
        <taxon>Embryophyta</taxon>
        <taxon>Tracheophyta</taxon>
        <taxon>Spermatophyta</taxon>
        <taxon>Magnoliopsida</taxon>
        <taxon>eudicotyledons</taxon>
        <taxon>Gunneridae</taxon>
        <taxon>Pentapetalae</taxon>
        <taxon>asterids</taxon>
        <taxon>campanulids</taxon>
        <taxon>Asterales</taxon>
        <taxon>Asteraceae</taxon>
        <taxon>Asteroideae</taxon>
        <taxon>Anthemideae</taxon>
        <taxon>Anthemidinae</taxon>
        <taxon>Tanacetum</taxon>
    </lineage>
</organism>
<accession>A0A699GK55</accession>
<dbReference type="InterPro" id="IPR043128">
    <property type="entry name" value="Rev_trsase/Diguanyl_cyclase"/>
</dbReference>
<evidence type="ECO:0000256" key="3">
    <source>
        <dbReference type="SAM" id="MobiDB-lite"/>
    </source>
</evidence>
<evidence type="ECO:0000313" key="5">
    <source>
        <dbReference type="EMBL" id="GEU29672.1"/>
    </source>
</evidence>
<dbReference type="Pfam" id="PF17919">
    <property type="entry name" value="RT_RNaseH_2"/>
    <property type="match status" value="1"/>
</dbReference>
<comment type="caution">
    <text evidence="5">The sequence shown here is derived from an EMBL/GenBank/DDBJ whole genome shotgun (WGS) entry which is preliminary data.</text>
</comment>
<dbReference type="Pfam" id="PF08284">
    <property type="entry name" value="RVP_2"/>
    <property type="match status" value="1"/>
</dbReference>
<evidence type="ECO:0000259" key="4">
    <source>
        <dbReference type="Pfam" id="PF17919"/>
    </source>
</evidence>
<dbReference type="PANTHER" id="PTHR37984">
    <property type="entry name" value="PROTEIN CBG26694"/>
    <property type="match status" value="1"/>
</dbReference>
<evidence type="ECO:0000256" key="2">
    <source>
        <dbReference type="SAM" id="Coils"/>
    </source>
</evidence>
<feature type="domain" description="Reverse transcriptase/retrotransposon-derived protein RNase H-like" evidence="4">
    <location>
        <begin position="923"/>
        <end position="981"/>
    </location>
</feature>
<feature type="compositionally biased region" description="Acidic residues" evidence="3">
    <location>
        <begin position="93"/>
        <end position="104"/>
    </location>
</feature>
<feature type="coiled-coil region" evidence="2">
    <location>
        <begin position="995"/>
        <end position="1022"/>
    </location>
</feature>